<feature type="transmembrane region" description="Helical" evidence="8">
    <location>
        <begin position="17"/>
        <end position="37"/>
    </location>
</feature>
<organism evidence="9 10">
    <name type="scientific">Neoaquamicrobium microcysteis</name>
    <dbReference type="NCBI Taxonomy" id="2682781"/>
    <lineage>
        <taxon>Bacteria</taxon>
        <taxon>Pseudomonadati</taxon>
        <taxon>Pseudomonadota</taxon>
        <taxon>Alphaproteobacteria</taxon>
        <taxon>Hyphomicrobiales</taxon>
        <taxon>Phyllobacteriaceae</taxon>
        <taxon>Neoaquamicrobium</taxon>
    </lineage>
</organism>
<evidence type="ECO:0000256" key="2">
    <source>
        <dbReference type="ARBA" id="ARBA00008034"/>
    </source>
</evidence>
<feature type="region of interest" description="Disordered" evidence="7">
    <location>
        <begin position="272"/>
        <end position="292"/>
    </location>
</feature>
<feature type="transmembrane region" description="Helical" evidence="8">
    <location>
        <begin position="133"/>
        <end position="152"/>
    </location>
</feature>
<protein>
    <submittedName>
        <fullName evidence="9">Metal ABC transporter permease</fullName>
    </submittedName>
</protein>
<reference evidence="9 10" key="2">
    <citation type="submission" date="2019-09" db="EMBL/GenBank/DDBJ databases">
        <title>Mesorhizobium sp. MaA-C15 isolated from Microcystis aeruginosa.</title>
        <authorList>
            <person name="Jeong S.E."/>
            <person name="Jin H.M."/>
            <person name="Jeon C.O."/>
        </authorList>
    </citation>
    <scope>NUCLEOTIDE SEQUENCE [LARGE SCALE GENOMIC DNA]</scope>
    <source>
        <strain evidence="9 10">MaA-C15</strain>
    </source>
</reference>
<dbReference type="PANTHER" id="PTHR30477">
    <property type="entry name" value="ABC-TRANSPORTER METAL-BINDING PROTEIN"/>
    <property type="match status" value="1"/>
</dbReference>
<evidence type="ECO:0000313" key="10">
    <source>
        <dbReference type="Proteomes" id="UP000323258"/>
    </source>
</evidence>
<dbReference type="GO" id="GO:0071281">
    <property type="term" value="P:cellular response to iron ion"/>
    <property type="evidence" value="ECO:0007669"/>
    <property type="project" value="UniProtKB-ARBA"/>
</dbReference>
<feature type="transmembrane region" description="Helical" evidence="8">
    <location>
        <begin position="221"/>
        <end position="241"/>
    </location>
</feature>
<proteinExistence type="inferred from homology"/>
<comment type="similarity">
    <text evidence="2 6">Belongs to the ABC-3 integral membrane protein family.</text>
</comment>
<keyword evidence="4 8" id="KW-1133">Transmembrane helix</keyword>
<comment type="caution">
    <text evidence="9">The sequence shown here is derived from an EMBL/GenBank/DDBJ whole genome shotgun (WGS) entry which is preliminary data.</text>
</comment>
<dbReference type="FunFam" id="1.10.3470.10:FF:000003">
    <property type="entry name" value="Iron ABC transporter permease SitD"/>
    <property type="match status" value="1"/>
</dbReference>
<feature type="transmembrane region" description="Helical" evidence="8">
    <location>
        <begin position="173"/>
        <end position="191"/>
    </location>
</feature>
<keyword evidence="10" id="KW-1185">Reference proteome</keyword>
<evidence type="ECO:0000313" key="9">
    <source>
        <dbReference type="EMBL" id="TYR33072.1"/>
    </source>
</evidence>
<gene>
    <name evidence="9" type="ORF">FY036_08400</name>
</gene>
<feature type="transmembrane region" description="Helical" evidence="8">
    <location>
        <begin position="57"/>
        <end position="82"/>
    </location>
</feature>
<keyword evidence="3 6" id="KW-0812">Transmembrane</keyword>
<accession>A0A5D4GYF3</accession>
<evidence type="ECO:0000256" key="8">
    <source>
        <dbReference type="SAM" id="Phobius"/>
    </source>
</evidence>
<evidence type="ECO:0000256" key="6">
    <source>
        <dbReference type="RuleBase" id="RU003943"/>
    </source>
</evidence>
<keyword evidence="5 8" id="KW-0472">Membrane</keyword>
<dbReference type="OrthoDB" id="9804300at2"/>
<evidence type="ECO:0000256" key="5">
    <source>
        <dbReference type="ARBA" id="ARBA00023136"/>
    </source>
</evidence>
<dbReference type="Proteomes" id="UP000323258">
    <property type="component" value="Unassembled WGS sequence"/>
</dbReference>
<dbReference type="GO" id="GO:0043190">
    <property type="term" value="C:ATP-binding cassette (ABC) transporter complex"/>
    <property type="evidence" value="ECO:0007669"/>
    <property type="project" value="InterPro"/>
</dbReference>
<evidence type="ECO:0000256" key="7">
    <source>
        <dbReference type="SAM" id="MobiDB-lite"/>
    </source>
</evidence>
<dbReference type="PANTHER" id="PTHR30477:SF24">
    <property type="entry name" value="IRON TRANSPORT SYSTEM MEMBRANE PROTEIN HI_0359-RELATED"/>
    <property type="match status" value="1"/>
</dbReference>
<evidence type="ECO:0000256" key="1">
    <source>
        <dbReference type="ARBA" id="ARBA00004141"/>
    </source>
</evidence>
<dbReference type="InterPro" id="IPR001626">
    <property type="entry name" value="ABC_TroCD"/>
</dbReference>
<dbReference type="EMBL" id="VSZS01000060">
    <property type="protein sequence ID" value="TYR33072.1"/>
    <property type="molecule type" value="Genomic_DNA"/>
</dbReference>
<dbReference type="AlphaFoldDB" id="A0A5D4GYF3"/>
<dbReference type="GO" id="GO:0010043">
    <property type="term" value="P:response to zinc ion"/>
    <property type="evidence" value="ECO:0007669"/>
    <property type="project" value="TreeGrafter"/>
</dbReference>
<evidence type="ECO:0000256" key="3">
    <source>
        <dbReference type="ARBA" id="ARBA00022692"/>
    </source>
</evidence>
<dbReference type="GO" id="GO:0055085">
    <property type="term" value="P:transmembrane transport"/>
    <property type="evidence" value="ECO:0007669"/>
    <property type="project" value="InterPro"/>
</dbReference>
<name>A0A5D4GYF3_9HYPH</name>
<dbReference type="RefSeq" id="WP_148914273.1">
    <property type="nucleotide sequence ID" value="NZ_VSZS01000060.1"/>
</dbReference>
<feature type="transmembrane region" description="Helical" evidence="8">
    <location>
        <begin position="197"/>
        <end position="214"/>
    </location>
</feature>
<feature type="transmembrane region" description="Helical" evidence="8">
    <location>
        <begin position="247"/>
        <end position="265"/>
    </location>
</feature>
<dbReference type="Gene3D" id="1.10.3470.10">
    <property type="entry name" value="ABC transporter involved in vitamin B12 uptake, BtuC"/>
    <property type="match status" value="1"/>
</dbReference>
<feature type="compositionally biased region" description="Polar residues" evidence="7">
    <location>
        <begin position="279"/>
        <end position="292"/>
    </location>
</feature>
<feature type="transmembrane region" description="Helical" evidence="8">
    <location>
        <begin position="94"/>
        <end position="113"/>
    </location>
</feature>
<evidence type="ECO:0000256" key="4">
    <source>
        <dbReference type="ARBA" id="ARBA00022989"/>
    </source>
</evidence>
<dbReference type="SUPFAM" id="SSF81345">
    <property type="entry name" value="ABC transporter involved in vitamin B12 uptake, BtuC"/>
    <property type="match status" value="1"/>
</dbReference>
<dbReference type="Pfam" id="PF00950">
    <property type="entry name" value="ABC-3"/>
    <property type="match status" value="1"/>
</dbReference>
<keyword evidence="6" id="KW-0813">Transport</keyword>
<dbReference type="InterPro" id="IPR037294">
    <property type="entry name" value="ABC_BtuC-like"/>
</dbReference>
<reference evidence="9 10" key="1">
    <citation type="submission" date="2019-08" db="EMBL/GenBank/DDBJ databases">
        <authorList>
            <person name="Seo Y.L."/>
        </authorList>
    </citation>
    <scope>NUCLEOTIDE SEQUENCE [LARGE SCALE GENOMIC DNA]</scope>
    <source>
        <strain evidence="9 10">MaA-C15</strain>
    </source>
</reference>
<sequence>MIETLLLPFQFPFMQQAFVIAVLVAAPMGLLSSFLVLKGWSLMGDAISHAVLPGVVLAYVVGLPLAVGAFVAGMVCALTVGFLKENSRVKEDTVMGVVFSGMFGLGIVMFSMIESELHLLHVLFGDMLGVTWADVAETGLIALVSVGFVGFLRRDLLLHAFDAQHARAIGLPVRFYHYGLLAVLSLVIVGALKAVGIIMAIAMLIAPGAIAFLLTRRFEAMLAVATSVAVGCAFFGVYLSFFIDSAPAPTIVVLMTLVFVLAFGWSQLSLHRTRKPPESGSSSSTMNSALPL</sequence>
<comment type="subcellular location">
    <subcellularLocation>
        <location evidence="6">Cell membrane</location>
        <topology evidence="6">Multi-pass membrane protein</topology>
    </subcellularLocation>
    <subcellularLocation>
        <location evidence="1">Membrane</location>
        <topology evidence="1">Multi-pass membrane protein</topology>
    </subcellularLocation>
</comment>
<dbReference type="CDD" id="cd06550">
    <property type="entry name" value="TM_ABC_iron-siderophores_like"/>
    <property type="match status" value="1"/>
</dbReference>